<keyword evidence="5" id="KW-0808">Transferase</keyword>
<evidence type="ECO:0000256" key="10">
    <source>
        <dbReference type="ARBA" id="ARBA00022932"/>
    </source>
</evidence>
<evidence type="ECO:0000313" key="16">
    <source>
        <dbReference type="EMBL" id="GAP86089.2"/>
    </source>
</evidence>
<dbReference type="OMA" id="KWHGASA"/>
<evidence type="ECO:0000259" key="15">
    <source>
        <dbReference type="SMART" id="SM00483"/>
    </source>
</evidence>
<dbReference type="FunFam" id="1.10.150.110:FF:000005">
    <property type="entry name" value="DNA polymerase POL4"/>
    <property type="match status" value="1"/>
</dbReference>
<feature type="compositionally biased region" description="Acidic residues" evidence="14">
    <location>
        <begin position="371"/>
        <end position="382"/>
    </location>
</feature>
<dbReference type="GO" id="GO:0005634">
    <property type="term" value="C:nucleus"/>
    <property type="evidence" value="ECO:0007669"/>
    <property type="project" value="UniProtKB-SubCell"/>
</dbReference>
<dbReference type="Proteomes" id="UP000054516">
    <property type="component" value="Unassembled WGS sequence"/>
</dbReference>
<dbReference type="SUPFAM" id="SSF81585">
    <property type="entry name" value="PsbU/PolX domain-like"/>
    <property type="match status" value="1"/>
</dbReference>
<dbReference type="InterPro" id="IPR028207">
    <property type="entry name" value="DNA_pol_B_palm_palm"/>
</dbReference>
<comment type="similarity">
    <text evidence="2">Belongs to the DNA polymerase type-X family.</text>
</comment>
<sequence>MDPSLKEKLAFFKQLDACKDCDDESDALTTEEQALRQQCKAFHTPAAASSLQPLKPKFPVSGHRRTTSAPAAKPVNDELEIIAVTPRLKRPAAVVSSPTRGVSSSATIIPETEPRPNTRSTRRKPHPPTPLHRSRSDTEPSSSITMAKRKRAKPLQMAPQSDQIFKRLCFFYVPNDDINPARRLRITKAREHGAIWTRNPTEATHVIVDKGLSYDDIKPILDNHPTLSSLVLVNDRYPIECLRRGVVFDPNPTVEKYQYKVPGDPRPAEEAAVLLPSTQDSDMSLQIQSRRDIRSEAYTVPKSAQGSSDPIRSSYPEDARLPELVAGLTSSVDSRASSELCVQPETFAIRDELTSCIDAVLDDPEKHEYLDDSDDDTADPENEGPSKKKAKGRIRPGKNGMDTTFSHDKFMCMKGGTKEKKHSGPNADTIKLLEEMAEEHILSNETWRVQSYRKAVATLRRQPKKIKTAKEATALPNIGSSIAEHIEEIVTTKHFEKLDQVRGEPSRKALKIFCNIYGVGVSTAKKWVEMGCRTLEDLRSTAKLTANQKIGLDHYDDLLTRIPRAEVKALGDHVKDVAAAIDPGIELIIGGSYRRGAETSGDVDIIITKKATTSTQDLVPFLNKLVDTLTEEGFLTAALASHRQDGGNKWHGCCILPAAAFLGTKGEYRPVWRRIDLLLVPETDIGAALIYFTGNDLFNRSLRLLARKKKMKLNHRALSGVGVHEGRDERKIFEILGVQWREPHERWC</sequence>
<organism evidence="16">
    <name type="scientific">Rosellinia necatrix</name>
    <name type="common">White root-rot fungus</name>
    <dbReference type="NCBI Taxonomy" id="77044"/>
    <lineage>
        <taxon>Eukaryota</taxon>
        <taxon>Fungi</taxon>
        <taxon>Dikarya</taxon>
        <taxon>Ascomycota</taxon>
        <taxon>Pezizomycotina</taxon>
        <taxon>Sordariomycetes</taxon>
        <taxon>Xylariomycetidae</taxon>
        <taxon>Xylariales</taxon>
        <taxon>Xylariaceae</taxon>
        <taxon>Rosellinia</taxon>
    </lineage>
</organism>
<dbReference type="SUPFAM" id="SSF47802">
    <property type="entry name" value="DNA polymerase beta, N-terminal domain-like"/>
    <property type="match status" value="1"/>
</dbReference>
<keyword evidence="12" id="KW-0539">Nucleus</keyword>
<dbReference type="InterPro" id="IPR043519">
    <property type="entry name" value="NT_sf"/>
</dbReference>
<feature type="compositionally biased region" description="Basic residues" evidence="14">
    <location>
        <begin position="387"/>
        <end position="396"/>
    </location>
</feature>
<dbReference type="Gene3D" id="3.40.50.10190">
    <property type="entry name" value="BRCT domain"/>
    <property type="match status" value="1"/>
</dbReference>
<dbReference type="InterPro" id="IPR002008">
    <property type="entry name" value="DNA_pol_X_beta-like"/>
</dbReference>
<feature type="domain" description="DNA-directed DNA polymerase X" evidence="15">
    <location>
        <begin position="424"/>
        <end position="747"/>
    </location>
</feature>
<evidence type="ECO:0000256" key="8">
    <source>
        <dbReference type="ARBA" id="ARBA00022723"/>
    </source>
</evidence>
<dbReference type="Pfam" id="PF10391">
    <property type="entry name" value="DNA_pol_lambd_f"/>
    <property type="match status" value="1"/>
</dbReference>
<dbReference type="InterPro" id="IPR029398">
    <property type="entry name" value="PolB_thumb"/>
</dbReference>
<feature type="compositionally biased region" description="Polar residues" evidence="14">
    <location>
        <begin position="96"/>
        <end position="107"/>
    </location>
</feature>
<dbReference type="GO" id="GO:0003887">
    <property type="term" value="F:DNA-directed DNA polymerase activity"/>
    <property type="evidence" value="ECO:0007669"/>
    <property type="project" value="UniProtKB-KW"/>
</dbReference>
<dbReference type="Gene3D" id="1.10.150.110">
    <property type="entry name" value="DNA polymerase beta, N-terminal domain-like"/>
    <property type="match status" value="1"/>
</dbReference>
<dbReference type="OrthoDB" id="205514at2759"/>
<keyword evidence="9" id="KW-0227">DNA damage</keyword>
<comment type="subcellular location">
    <subcellularLocation>
        <location evidence="1">Nucleus</location>
    </subcellularLocation>
</comment>
<dbReference type="Gene3D" id="3.30.210.10">
    <property type="entry name" value="DNA polymerase, thumb domain"/>
    <property type="match status" value="1"/>
</dbReference>
<keyword evidence="7" id="KW-0235">DNA replication</keyword>
<evidence type="ECO:0000256" key="14">
    <source>
        <dbReference type="SAM" id="MobiDB-lite"/>
    </source>
</evidence>
<dbReference type="InterPro" id="IPR002054">
    <property type="entry name" value="DNA-dir_DNA_pol_X"/>
</dbReference>
<evidence type="ECO:0000256" key="9">
    <source>
        <dbReference type="ARBA" id="ARBA00022763"/>
    </source>
</evidence>
<dbReference type="PRINTS" id="PR00870">
    <property type="entry name" value="DNAPOLXBETA"/>
</dbReference>
<dbReference type="Gene3D" id="1.10.150.20">
    <property type="entry name" value="5' to 3' exonuclease, C-terminal subdomain"/>
    <property type="match status" value="1"/>
</dbReference>
<dbReference type="CDD" id="cd00141">
    <property type="entry name" value="NT_POLXc"/>
    <property type="match status" value="1"/>
</dbReference>
<keyword evidence="10" id="KW-0239">DNA-directed DNA polymerase</keyword>
<dbReference type="InterPro" id="IPR018944">
    <property type="entry name" value="DNA_pol_lambd_fingers_domain"/>
</dbReference>
<evidence type="ECO:0000256" key="7">
    <source>
        <dbReference type="ARBA" id="ARBA00022705"/>
    </source>
</evidence>
<proteinExistence type="inferred from homology"/>
<evidence type="ECO:0000256" key="2">
    <source>
        <dbReference type="ARBA" id="ARBA00008323"/>
    </source>
</evidence>
<dbReference type="EC" id="2.7.7.7" evidence="3"/>
<dbReference type="InterPro" id="IPR027421">
    <property type="entry name" value="DNA_pol_lamdba_lyase_dom_sf"/>
</dbReference>
<feature type="region of interest" description="Disordered" evidence="14">
    <location>
        <begin position="90"/>
        <end position="158"/>
    </location>
</feature>
<evidence type="ECO:0000256" key="13">
    <source>
        <dbReference type="ARBA" id="ARBA00049244"/>
    </source>
</evidence>
<dbReference type="FunFam" id="1.10.150.20:FF:000010">
    <property type="entry name" value="DNA polymerase lambda"/>
    <property type="match status" value="1"/>
</dbReference>
<evidence type="ECO:0000256" key="11">
    <source>
        <dbReference type="ARBA" id="ARBA00023204"/>
    </source>
</evidence>
<keyword evidence="11" id="KW-0234">DNA repair</keyword>
<accession>A0A1W2TDL7</accession>
<dbReference type="GO" id="GO:0003677">
    <property type="term" value="F:DNA binding"/>
    <property type="evidence" value="ECO:0007669"/>
    <property type="project" value="InterPro"/>
</dbReference>
<dbReference type="Pfam" id="PF14792">
    <property type="entry name" value="DNA_pol_B_palm"/>
    <property type="match status" value="1"/>
</dbReference>
<evidence type="ECO:0000256" key="3">
    <source>
        <dbReference type="ARBA" id="ARBA00012417"/>
    </source>
</evidence>
<dbReference type="SUPFAM" id="SSF81301">
    <property type="entry name" value="Nucleotidyltransferase"/>
    <property type="match status" value="1"/>
</dbReference>
<dbReference type="PANTHER" id="PTHR11276">
    <property type="entry name" value="DNA POLYMERASE TYPE-X FAMILY MEMBER"/>
    <property type="match status" value="1"/>
</dbReference>
<dbReference type="Pfam" id="PF14791">
    <property type="entry name" value="DNA_pol_B_thumb"/>
    <property type="match status" value="1"/>
</dbReference>
<keyword evidence="17" id="KW-1185">Reference proteome</keyword>
<evidence type="ECO:0000313" key="17">
    <source>
        <dbReference type="Proteomes" id="UP000054516"/>
    </source>
</evidence>
<dbReference type="Gene3D" id="3.30.460.10">
    <property type="entry name" value="Beta Polymerase, domain 2"/>
    <property type="match status" value="1"/>
</dbReference>
<dbReference type="EMBL" id="DF977448">
    <property type="protein sequence ID" value="GAP86089.2"/>
    <property type="molecule type" value="Genomic_DNA"/>
</dbReference>
<reference evidence="16" key="1">
    <citation type="submission" date="2016-03" db="EMBL/GenBank/DDBJ databases">
        <title>Draft genome sequence of Rosellinia necatrix.</title>
        <authorList>
            <person name="Kanematsu S."/>
        </authorList>
    </citation>
    <scope>NUCLEOTIDE SEQUENCE [LARGE SCALE GENOMIC DNA]</scope>
    <source>
        <strain evidence="16">W97</strain>
    </source>
</reference>
<dbReference type="InterPro" id="IPR037160">
    <property type="entry name" value="DNA_Pol_thumb_sf"/>
</dbReference>
<gene>
    <name evidence="16" type="ORF">SAMD00023353_0302160</name>
</gene>
<dbReference type="GO" id="GO:0046872">
    <property type="term" value="F:metal ion binding"/>
    <property type="evidence" value="ECO:0007669"/>
    <property type="project" value="UniProtKB-KW"/>
</dbReference>
<evidence type="ECO:0000256" key="4">
    <source>
        <dbReference type="ARBA" id="ARBA00022634"/>
    </source>
</evidence>
<dbReference type="InterPro" id="IPR036420">
    <property type="entry name" value="BRCT_dom_sf"/>
</dbReference>
<keyword evidence="8" id="KW-0479">Metal-binding</keyword>
<dbReference type="STRING" id="77044.A0A1W2TDL7"/>
<protein>
    <recommendedName>
        <fullName evidence="3">DNA-directed DNA polymerase</fullName>
        <ecNumber evidence="3">2.7.7.7</ecNumber>
    </recommendedName>
</protein>
<keyword evidence="4" id="KW-0237">DNA synthesis</keyword>
<name>A0A1W2TDL7_ROSNE</name>
<dbReference type="SMART" id="SM00483">
    <property type="entry name" value="POLXc"/>
    <property type="match status" value="1"/>
</dbReference>
<evidence type="ECO:0000256" key="1">
    <source>
        <dbReference type="ARBA" id="ARBA00004123"/>
    </source>
</evidence>
<evidence type="ECO:0000256" key="6">
    <source>
        <dbReference type="ARBA" id="ARBA00022695"/>
    </source>
</evidence>
<feature type="region of interest" description="Disordered" evidence="14">
    <location>
        <begin position="367"/>
        <end position="408"/>
    </location>
</feature>
<dbReference type="PANTHER" id="PTHR11276:SF28">
    <property type="entry name" value="DNA POLYMERASE LAMBDA"/>
    <property type="match status" value="1"/>
</dbReference>
<dbReference type="GO" id="GO:0006303">
    <property type="term" value="P:double-strand break repair via nonhomologous end joining"/>
    <property type="evidence" value="ECO:0007669"/>
    <property type="project" value="TreeGrafter"/>
</dbReference>
<keyword evidence="6" id="KW-0548">Nucleotidyltransferase</keyword>
<evidence type="ECO:0000256" key="5">
    <source>
        <dbReference type="ARBA" id="ARBA00022679"/>
    </source>
</evidence>
<dbReference type="InterPro" id="IPR010996">
    <property type="entry name" value="HHH_MUS81"/>
</dbReference>
<feature type="region of interest" description="Disordered" evidence="14">
    <location>
        <begin position="43"/>
        <end position="73"/>
    </location>
</feature>
<comment type="catalytic activity">
    <reaction evidence="13">
        <text>DNA(n) + a 2'-deoxyribonucleoside 5'-triphosphate = DNA(n+1) + diphosphate</text>
        <dbReference type="Rhea" id="RHEA:22508"/>
        <dbReference type="Rhea" id="RHEA-COMP:17339"/>
        <dbReference type="Rhea" id="RHEA-COMP:17340"/>
        <dbReference type="ChEBI" id="CHEBI:33019"/>
        <dbReference type="ChEBI" id="CHEBI:61560"/>
        <dbReference type="ChEBI" id="CHEBI:173112"/>
        <dbReference type="EC" id="2.7.7.7"/>
    </reaction>
</comment>
<dbReference type="Pfam" id="PF14716">
    <property type="entry name" value="HHH_8"/>
    <property type="match status" value="1"/>
</dbReference>
<dbReference type="AlphaFoldDB" id="A0A1W2TDL7"/>
<evidence type="ECO:0000256" key="12">
    <source>
        <dbReference type="ARBA" id="ARBA00023242"/>
    </source>
</evidence>
<dbReference type="InterPro" id="IPR022312">
    <property type="entry name" value="DNA_pol_X"/>
</dbReference>
<dbReference type="PRINTS" id="PR00869">
    <property type="entry name" value="DNAPOLX"/>
</dbReference>